<dbReference type="PROSITE" id="PS50297">
    <property type="entry name" value="ANK_REP_REGION"/>
    <property type="match status" value="1"/>
</dbReference>
<feature type="repeat" description="ANK" evidence="10">
    <location>
        <begin position="478"/>
        <end position="511"/>
    </location>
</feature>
<organism evidence="14 15">
    <name type="scientific">Golovinomyces cichoracearum</name>
    <dbReference type="NCBI Taxonomy" id="62708"/>
    <lineage>
        <taxon>Eukaryota</taxon>
        <taxon>Fungi</taxon>
        <taxon>Dikarya</taxon>
        <taxon>Ascomycota</taxon>
        <taxon>Pezizomycotina</taxon>
        <taxon>Leotiomycetes</taxon>
        <taxon>Erysiphales</taxon>
        <taxon>Erysiphaceae</taxon>
        <taxon>Golovinomyces</taxon>
    </lineage>
</organism>
<dbReference type="InterPro" id="IPR002110">
    <property type="entry name" value="Ankyrin_rpt"/>
</dbReference>
<evidence type="ECO:0000256" key="5">
    <source>
        <dbReference type="ARBA" id="ARBA00022737"/>
    </source>
</evidence>
<name>A0A420IMI3_9PEZI</name>
<evidence type="ECO:0000256" key="6">
    <source>
        <dbReference type="ARBA" id="ARBA00022759"/>
    </source>
</evidence>
<feature type="compositionally biased region" description="Low complexity" evidence="12">
    <location>
        <begin position="295"/>
        <end position="304"/>
    </location>
</feature>
<feature type="active site" evidence="11">
    <location>
        <position position="290"/>
    </location>
</feature>
<feature type="domain" description="VLRF1" evidence="13">
    <location>
        <begin position="231"/>
        <end position="390"/>
    </location>
</feature>
<dbReference type="InterPro" id="IPR047139">
    <property type="entry name" value="ANKZ1/VMS1"/>
</dbReference>
<evidence type="ECO:0000256" key="1">
    <source>
        <dbReference type="ARBA" id="ARBA00004496"/>
    </source>
</evidence>
<keyword evidence="6 11" id="KW-0255">Endonuclease</keyword>
<gene>
    <name evidence="14" type="ORF">GcM1_231022</name>
</gene>
<protein>
    <submittedName>
        <fullName evidence="14">Protein VMS1</fullName>
    </submittedName>
</protein>
<keyword evidence="4 11" id="KW-0540">Nuclease</keyword>
<sequence length="655" mass="74564">MDKKLEPVPQTYVFNLPNELLNTLIYHQDATDQRGDESKEQGDLHESKVAQYENLTGPQLCSICDVRFSTVEAQRSHVKSDLHCYNLKRKMNGREIVTEDQLEQLIGDLSESISGSESSEDEDDEEASKESRLSNLLKKQALITSDRDDIDNWDQRKQTRAPRKSALMYFSSSTLPSNIYLAIYRAIFINLQQDNDSMVVERLKEKQILQNPNLKTSTEQTTLRPPLEQPKEPHFFLCMIGGGHFAGMIVSLIPKQNSSFSARPLAKDIKILAHKTFHRYTTRRKQGGAQSTNDSAKGAAHSAGASLRRYNEQALTEEVRLTLQDWKSMIDSSELLFIRATGPTSRRTLFGPYDQQVLSQKDPRIRGFPFNTRRATQSELVRSFFELTRVKFLDVTKCTSTTQKAVILPNKTQDSVIKLDKKSPIKITEEEQTALLHTSQIQGLIRRKRLPALIAYFKSNCLSPDFLFQPVNGSQNHMTSTPLHFAAHLNSASIVSALLLKCGADPGVRNNDGKFAYELAGDRVTRQAFRVARFELGEEKWNWEQIGIPKGISRCEAEAENQAVIFEETKKEQIRRKEEVEKLEKLNPELLNENRPQGKLAKKGRMVALGQVTKTPQEKREDEARGLTPEMRLRLDRERRARAAEERMKKMANGT</sequence>
<evidence type="ECO:0000259" key="13">
    <source>
        <dbReference type="PROSITE" id="PS52044"/>
    </source>
</evidence>
<proteinExistence type="inferred from homology"/>
<feature type="region of interest" description="Disordered" evidence="12">
    <location>
        <begin position="281"/>
        <end position="304"/>
    </location>
</feature>
<dbReference type="PROSITE" id="PS52044">
    <property type="entry name" value="VLRF1"/>
    <property type="match status" value="1"/>
</dbReference>
<evidence type="ECO:0000313" key="14">
    <source>
        <dbReference type="EMBL" id="RKF75769.1"/>
    </source>
</evidence>
<evidence type="ECO:0000256" key="11">
    <source>
        <dbReference type="PROSITE-ProRule" id="PRU01389"/>
    </source>
</evidence>
<dbReference type="Pfam" id="PF00023">
    <property type="entry name" value="Ank"/>
    <property type="match status" value="1"/>
</dbReference>
<dbReference type="AlphaFoldDB" id="A0A420IMI3"/>
<dbReference type="Gene3D" id="1.25.40.20">
    <property type="entry name" value="Ankyrin repeat-containing domain"/>
    <property type="match status" value="1"/>
</dbReference>
<dbReference type="EMBL" id="MCBS01023179">
    <property type="protein sequence ID" value="RKF75769.1"/>
    <property type="molecule type" value="Genomic_DNA"/>
</dbReference>
<dbReference type="Proteomes" id="UP000285326">
    <property type="component" value="Unassembled WGS sequence"/>
</dbReference>
<dbReference type="Pfam" id="PF18826">
    <property type="entry name" value="bVLRF1"/>
    <property type="match status" value="1"/>
</dbReference>
<evidence type="ECO:0000256" key="7">
    <source>
        <dbReference type="ARBA" id="ARBA00022801"/>
    </source>
</evidence>
<keyword evidence="9" id="KW-0175">Coiled coil</keyword>
<comment type="caution">
    <text evidence="14">The sequence shown here is derived from an EMBL/GenBank/DDBJ whole genome shotgun (WGS) entry which is preliminary data.</text>
</comment>
<evidence type="ECO:0000256" key="9">
    <source>
        <dbReference type="ARBA" id="ARBA00023054"/>
    </source>
</evidence>
<evidence type="ECO:0000256" key="4">
    <source>
        <dbReference type="ARBA" id="ARBA00022722"/>
    </source>
</evidence>
<evidence type="ECO:0000256" key="3">
    <source>
        <dbReference type="ARBA" id="ARBA00022490"/>
    </source>
</evidence>
<dbReference type="SUPFAM" id="SSF48403">
    <property type="entry name" value="Ankyrin repeat"/>
    <property type="match status" value="1"/>
</dbReference>
<comment type="domain">
    <text evidence="11">The VLRF1 domain mediates binding to the 60S ribosomal subunit.</text>
</comment>
<dbReference type="GO" id="GO:0016787">
    <property type="term" value="F:hydrolase activity"/>
    <property type="evidence" value="ECO:0007669"/>
    <property type="project" value="UniProtKB-KW"/>
</dbReference>
<evidence type="ECO:0000313" key="15">
    <source>
        <dbReference type="Proteomes" id="UP000285326"/>
    </source>
</evidence>
<keyword evidence="7 11" id="KW-0378">Hydrolase</keyword>
<keyword evidence="3 11" id="KW-0963">Cytoplasm</keyword>
<evidence type="ECO:0000256" key="10">
    <source>
        <dbReference type="PROSITE-ProRule" id="PRU00023"/>
    </source>
</evidence>
<accession>A0A420IMI3</accession>
<feature type="region of interest" description="Disordered" evidence="12">
    <location>
        <begin position="110"/>
        <end position="132"/>
    </location>
</feature>
<comment type="subcellular location">
    <subcellularLocation>
        <location evidence="1">Cytoplasm</location>
    </subcellularLocation>
</comment>
<keyword evidence="8 10" id="KW-0040">ANK repeat</keyword>
<dbReference type="GO" id="GO:0004519">
    <property type="term" value="F:endonuclease activity"/>
    <property type="evidence" value="ECO:0007669"/>
    <property type="project" value="UniProtKB-KW"/>
</dbReference>
<dbReference type="InterPro" id="IPR041175">
    <property type="entry name" value="VLRF1/Vms1"/>
</dbReference>
<dbReference type="GO" id="GO:0036503">
    <property type="term" value="P:ERAD pathway"/>
    <property type="evidence" value="ECO:0007669"/>
    <property type="project" value="TreeGrafter"/>
</dbReference>
<dbReference type="GO" id="GO:0005737">
    <property type="term" value="C:cytoplasm"/>
    <property type="evidence" value="ECO:0007669"/>
    <property type="project" value="UniProtKB-SubCell"/>
</dbReference>
<keyword evidence="5" id="KW-0677">Repeat</keyword>
<feature type="compositionally biased region" description="Acidic residues" evidence="12">
    <location>
        <begin position="118"/>
        <end position="127"/>
    </location>
</feature>
<reference evidence="14 15" key="1">
    <citation type="journal article" date="2018" name="BMC Genomics">
        <title>Comparative genome analyses reveal sequence features reflecting distinct modes of host-adaptation between dicot and monocot powdery mildew.</title>
        <authorList>
            <person name="Wu Y."/>
            <person name="Ma X."/>
            <person name="Pan Z."/>
            <person name="Kale S.D."/>
            <person name="Song Y."/>
            <person name="King H."/>
            <person name="Zhang Q."/>
            <person name="Presley C."/>
            <person name="Deng X."/>
            <person name="Wei C.I."/>
            <person name="Xiao S."/>
        </authorList>
    </citation>
    <scope>NUCLEOTIDE SEQUENCE [LARGE SCALE GENOMIC DNA]</scope>
    <source>
        <strain evidence="14">UMSG1</strain>
    </source>
</reference>
<evidence type="ECO:0000256" key="12">
    <source>
        <dbReference type="SAM" id="MobiDB-lite"/>
    </source>
</evidence>
<evidence type="ECO:0000256" key="2">
    <source>
        <dbReference type="ARBA" id="ARBA00009262"/>
    </source>
</evidence>
<evidence type="ECO:0000256" key="8">
    <source>
        <dbReference type="ARBA" id="ARBA00023043"/>
    </source>
</evidence>
<dbReference type="InterPro" id="IPR036770">
    <property type="entry name" value="Ankyrin_rpt-contain_sf"/>
</dbReference>
<dbReference type="PANTHER" id="PTHR16036">
    <property type="entry name" value="ANKYRIN REPEAT AND ZINC FINGER DOMAIN-CONTAINING PROTEIN 1"/>
    <property type="match status" value="1"/>
</dbReference>
<comment type="similarity">
    <text evidence="2 11">Belongs to the ANKZF1/VMS1 family.</text>
</comment>
<dbReference type="PANTHER" id="PTHR16036:SF2">
    <property type="entry name" value="TRNA ENDONUCLEASE ANKZF1"/>
    <property type="match status" value="1"/>
</dbReference>
<dbReference type="PROSITE" id="PS50088">
    <property type="entry name" value="ANK_REPEAT"/>
    <property type="match status" value="1"/>
</dbReference>